<feature type="region of interest" description="Disordered" evidence="4">
    <location>
        <begin position="1"/>
        <end position="81"/>
    </location>
</feature>
<evidence type="ECO:0000256" key="4">
    <source>
        <dbReference type="SAM" id="MobiDB-lite"/>
    </source>
</evidence>
<dbReference type="Gene3D" id="1.25.40.10">
    <property type="entry name" value="Tetratricopeptide repeat domain"/>
    <property type="match status" value="2"/>
</dbReference>
<accession>A0A817X6W6</accession>
<feature type="compositionally biased region" description="Polar residues" evidence="4">
    <location>
        <begin position="28"/>
        <end position="61"/>
    </location>
</feature>
<keyword evidence="1" id="KW-0677">Repeat</keyword>
<dbReference type="Pfam" id="PF13374">
    <property type="entry name" value="TPR_10"/>
    <property type="match status" value="1"/>
</dbReference>
<dbReference type="SUPFAM" id="SSF48452">
    <property type="entry name" value="TPR-like"/>
    <property type="match status" value="1"/>
</dbReference>
<comment type="caution">
    <text evidence="5">The sequence shown here is derived from an EMBL/GenBank/DDBJ whole genome shotgun (WGS) entry which is preliminary data.</text>
</comment>
<evidence type="ECO:0000313" key="6">
    <source>
        <dbReference type="Proteomes" id="UP000663833"/>
    </source>
</evidence>
<sequence>MWEPTKVTIRRNSKRTGEQCGNEVKQIGESNLVKTVTSPRSATPDTSIGNQDQLQMLSKKNTLPPIPSSKSQLSDDNSRPDIDVAEDKYLPLKLFDGKKQPLDELNPESMTYIWMRRMKEIFLHMNDGRNNNDEIDPFVEFDMKLAKADITKTCDRYIENERITLTKQDELIPSKTGDDQPNFGNAIWWYSCDRASIYYQINSIVRLENFELLMSYRYYLSDLCRMIEFMYQKKKKEEGDIAHTFYRADNISPEQLEMMGKKQKSQFITLLGFVSTTSDIDIAKGYAQKQRVYANNERVLFVISVKPHVPCTAFAYIDRISFHPEEKEVLFSMGSSFMVEYILKPAQGENYHIIHLTACEIDKSLADNIRIKVANCSPSGRAILLARYLVELGEYRAARKYLVSLLSEARENGVIANDISLAGVYSCLGLTYARQGFHGDALRAFKQTLNAQARLEYSNNNALSEIHNNIGLAYVGLGYMDEAEATFDKAVRMQLCEPKSNQQFLASIYSNIGYVHHKQKRYGEAEKAYKNAEKFFKQNTNRITHDALELSLMKAEFLTNYGRLLSVHKSTTSNRHPEDFYNEALKLYKSILSDGDPKLMQTYINIMLAFAQNKSYHEVTKCFKDLTVQKLIEKQEANMFELNSSITQASLSSLYELVGAC</sequence>
<dbReference type="Proteomes" id="UP000663833">
    <property type="component" value="Unassembled WGS sequence"/>
</dbReference>
<dbReference type="PANTHER" id="PTHR45641">
    <property type="entry name" value="TETRATRICOPEPTIDE REPEAT PROTEIN (AFU_ORTHOLOGUE AFUA_6G03870)"/>
    <property type="match status" value="1"/>
</dbReference>
<feature type="repeat" description="TPR" evidence="3">
    <location>
        <begin position="464"/>
        <end position="497"/>
    </location>
</feature>
<dbReference type="PROSITE" id="PS50005">
    <property type="entry name" value="TPR"/>
    <property type="match status" value="2"/>
</dbReference>
<reference evidence="5" key="1">
    <citation type="submission" date="2021-02" db="EMBL/GenBank/DDBJ databases">
        <authorList>
            <person name="Nowell W R."/>
        </authorList>
    </citation>
    <scope>NUCLEOTIDE SEQUENCE</scope>
</reference>
<evidence type="ECO:0000256" key="2">
    <source>
        <dbReference type="ARBA" id="ARBA00022803"/>
    </source>
</evidence>
<dbReference type="InterPro" id="IPR011990">
    <property type="entry name" value="TPR-like_helical_dom_sf"/>
</dbReference>
<dbReference type="InterPro" id="IPR019734">
    <property type="entry name" value="TPR_rpt"/>
</dbReference>
<gene>
    <name evidence="5" type="ORF">LUA448_LOCUS14361</name>
</gene>
<dbReference type="PROSITE" id="PS51996">
    <property type="entry name" value="TR_MART"/>
    <property type="match status" value="1"/>
</dbReference>
<dbReference type="SUPFAM" id="SSF56399">
    <property type="entry name" value="ADP-ribosylation"/>
    <property type="match status" value="1"/>
</dbReference>
<evidence type="ECO:0000256" key="1">
    <source>
        <dbReference type="ARBA" id="ARBA00022737"/>
    </source>
</evidence>
<feature type="repeat" description="TPR" evidence="3">
    <location>
        <begin position="506"/>
        <end position="539"/>
    </location>
</feature>
<protein>
    <submittedName>
        <fullName evidence="5">Uncharacterized protein</fullName>
    </submittedName>
</protein>
<evidence type="ECO:0000313" key="5">
    <source>
        <dbReference type="EMBL" id="CAF3365624.1"/>
    </source>
</evidence>
<dbReference type="AlphaFoldDB" id="A0A817X6W6"/>
<dbReference type="PANTHER" id="PTHR45641:SF19">
    <property type="entry name" value="NEPHROCYSTIN-3"/>
    <property type="match status" value="1"/>
</dbReference>
<proteinExistence type="predicted"/>
<keyword evidence="2 3" id="KW-0802">TPR repeat</keyword>
<dbReference type="EMBL" id="CAJNYD010001804">
    <property type="protein sequence ID" value="CAF3365624.1"/>
    <property type="molecule type" value="Genomic_DNA"/>
</dbReference>
<name>A0A817X6W6_9BILA</name>
<dbReference type="SMART" id="SM00028">
    <property type="entry name" value="TPR"/>
    <property type="match status" value="3"/>
</dbReference>
<dbReference type="Gene3D" id="3.90.176.10">
    <property type="entry name" value="Toxin ADP-ribosyltransferase, Chain A, domain 1"/>
    <property type="match status" value="1"/>
</dbReference>
<organism evidence="5 6">
    <name type="scientific">Rotaria socialis</name>
    <dbReference type="NCBI Taxonomy" id="392032"/>
    <lineage>
        <taxon>Eukaryota</taxon>
        <taxon>Metazoa</taxon>
        <taxon>Spiralia</taxon>
        <taxon>Gnathifera</taxon>
        <taxon>Rotifera</taxon>
        <taxon>Eurotatoria</taxon>
        <taxon>Bdelloidea</taxon>
        <taxon>Philodinida</taxon>
        <taxon>Philodinidae</taxon>
        <taxon>Rotaria</taxon>
    </lineage>
</organism>
<dbReference type="Pfam" id="PF13424">
    <property type="entry name" value="TPR_12"/>
    <property type="match status" value="1"/>
</dbReference>
<evidence type="ECO:0000256" key="3">
    <source>
        <dbReference type="PROSITE-ProRule" id="PRU00339"/>
    </source>
</evidence>